<feature type="region of interest" description="Disordered" evidence="1">
    <location>
        <begin position="30"/>
        <end position="103"/>
    </location>
</feature>
<feature type="compositionally biased region" description="Polar residues" evidence="1">
    <location>
        <begin position="43"/>
        <end position="56"/>
    </location>
</feature>
<dbReference type="EMBL" id="JABFAI010000249">
    <property type="protein sequence ID" value="KAF4948935.1"/>
    <property type="molecule type" value="Genomic_DNA"/>
</dbReference>
<gene>
    <name evidence="2" type="ORF">FGADI_9219</name>
</gene>
<dbReference type="AlphaFoldDB" id="A0A8H4WT38"/>
<proteinExistence type="predicted"/>
<evidence type="ECO:0000313" key="2">
    <source>
        <dbReference type="EMBL" id="KAF4948935.1"/>
    </source>
</evidence>
<reference evidence="2" key="2">
    <citation type="submission" date="2020-05" db="EMBL/GenBank/DDBJ databases">
        <authorList>
            <person name="Kim H.-S."/>
            <person name="Proctor R.H."/>
            <person name="Brown D.W."/>
        </authorList>
    </citation>
    <scope>NUCLEOTIDE SEQUENCE</scope>
    <source>
        <strain evidence="2">NRRL 45417</strain>
    </source>
</reference>
<protein>
    <submittedName>
        <fullName evidence="2">Uncharacterized protein</fullName>
    </submittedName>
</protein>
<organism evidence="2 3">
    <name type="scientific">Fusarium gaditjirri</name>
    <dbReference type="NCBI Taxonomy" id="282569"/>
    <lineage>
        <taxon>Eukaryota</taxon>
        <taxon>Fungi</taxon>
        <taxon>Dikarya</taxon>
        <taxon>Ascomycota</taxon>
        <taxon>Pezizomycotina</taxon>
        <taxon>Sordariomycetes</taxon>
        <taxon>Hypocreomycetidae</taxon>
        <taxon>Hypocreales</taxon>
        <taxon>Nectriaceae</taxon>
        <taxon>Fusarium</taxon>
        <taxon>Fusarium nisikadoi species complex</taxon>
    </lineage>
</organism>
<evidence type="ECO:0000313" key="3">
    <source>
        <dbReference type="Proteomes" id="UP000604273"/>
    </source>
</evidence>
<feature type="compositionally biased region" description="Basic and acidic residues" evidence="1">
    <location>
        <begin position="92"/>
        <end position="103"/>
    </location>
</feature>
<accession>A0A8H4WT38</accession>
<sequence>MAHHSRMRLNLKVKDQSLLNVTTTGIIRISAQEPQEPRPKRSNLINLTSRASQTTLEAEIAALPRRNPHQSSTSAENSARESLDGDGGMEELIDKEWGETPRP</sequence>
<evidence type="ECO:0000256" key="1">
    <source>
        <dbReference type="SAM" id="MobiDB-lite"/>
    </source>
</evidence>
<reference evidence="2" key="1">
    <citation type="journal article" date="2020" name="BMC Genomics">
        <title>Correction to: Identification and distribution of gene clusters required for synthesis of sphingolipid metabolism inhibitors in diverse species of the filamentous fungus Fusarium.</title>
        <authorList>
            <person name="Kim H.S."/>
            <person name="Lohmar J.M."/>
            <person name="Busman M."/>
            <person name="Brown D.W."/>
            <person name="Naumann T.A."/>
            <person name="Divon H.H."/>
            <person name="Lysoe E."/>
            <person name="Uhlig S."/>
            <person name="Proctor R.H."/>
        </authorList>
    </citation>
    <scope>NUCLEOTIDE SEQUENCE</scope>
    <source>
        <strain evidence="2">NRRL 45417</strain>
    </source>
</reference>
<dbReference type="Proteomes" id="UP000604273">
    <property type="component" value="Unassembled WGS sequence"/>
</dbReference>
<keyword evidence="3" id="KW-1185">Reference proteome</keyword>
<dbReference type="OrthoDB" id="10363418at2759"/>
<name>A0A8H4WT38_9HYPO</name>
<comment type="caution">
    <text evidence="2">The sequence shown here is derived from an EMBL/GenBank/DDBJ whole genome shotgun (WGS) entry which is preliminary data.</text>
</comment>